<accession>A0ABT3TU58</accession>
<dbReference type="Proteomes" id="UP001163064">
    <property type="component" value="Unassembled WGS sequence"/>
</dbReference>
<proteinExistence type="predicted"/>
<keyword evidence="1" id="KW-0378">Hydrolase</keyword>
<comment type="caution">
    <text evidence="1">The sequence shown here is derived from an EMBL/GenBank/DDBJ whole genome shotgun (WGS) entry which is preliminary data.</text>
</comment>
<dbReference type="InterPro" id="IPR038563">
    <property type="entry name" value="Endonuclease_7_sf"/>
</dbReference>
<dbReference type="Pfam" id="PF02945">
    <property type="entry name" value="Endonuclease_7"/>
    <property type="match status" value="1"/>
</dbReference>
<protein>
    <submittedName>
        <fullName evidence="1">Endonuclease VII domain-containing protein</fullName>
    </submittedName>
</protein>
<keyword evidence="1" id="KW-0540">Nuclease</keyword>
<dbReference type="InterPro" id="IPR004211">
    <property type="entry name" value="Endonuclease_7"/>
</dbReference>
<dbReference type="InterPro" id="IPR044925">
    <property type="entry name" value="His-Me_finger_sf"/>
</dbReference>
<keyword evidence="1" id="KW-0255">Endonuclease</keyword>
<dbReference type="GO" id="GO:0004519">
    <property type="term" value="F:endonuclease activity"/>
    <property type="evidence" value="ECO:0007669"/>
    <property type="project" value="UniProtKB-KW"/>
</dbReference>
<gene>
    <name evidence="1" type="ORF">OFY01_07230</name>
</gene>
<evidence type="ECO:0000313" key="2">
    <source>
        <dbReference type="Proteomes" id="UP001163064"/>
    </source>
</evidence>
<organism evidence="1 2">
    <name type="scientific">Streptomyces beihaiensis</name>
    <dbReference type="NCBI Taxonomy" id="2984495"/>
    <lineage>
        <taxon>Bacteria</taxon>
        <taxon>Bacillati</taxon>
        <taxon>Actinomycetota</taxon>
        <taxon>Actinomycetes</taxon>
        <taxon>Kitasatosporales</taxon>
        <taxon>Streptomycetaceae</taxon>
        <taxon>Streptomyces</taxon>
    </lineage>
</organism>
<dbReference type="SUPFAM" id="SSF54060">
    <property type="entry name" value="His-Me finger endonucleases"/>
    <property type="match status" value="1"/>
</dbReference>
<name>A0ABT3TU58_9ACTN</name>
<dbReference type="RefSeq" id="WP_266597471.1">
    <property type="nucleotide sequence ID" value="NZ_JAPHNL010000057.1"/>
</dbReference>
<dbReference type="Gene3D" id="3.40.1800.10">
    <property type="entry name" value="His-Me finger endonucleases"/>
    <property type="match status" value="1"/>
</dbReference>
<keyword evidence="2" id="KW-1185">Reference proteome</keyword>
<sequence>MPSLDDLAPYRRAKLLWAFAHFGVAGIEEMMRECAGRPCMEGPRPGFTPPVAVVGDDGRAHLLRGDRMLCGEAETERGWLHKQHCDFHQDSDGAYERTSAAVPAGFQLESVVAAWHVRPAQQRSGVFEVPPHERCRGAWHRTQHDWPPAPAKTAAVRRMRAALVEALGPYCHLCGLFPGRMVDHDHETGLVRGLLCALCNRSLEECPHVDCCPKAEYMARPPAAALGLSYPRHLEWNPSAARRAQVIGDLGFDPFDEPR</sequence>
<evidence type="ECO:0000313" key="1">
    <source>
        <dbReference type="EMBL" id="MCX3059563.1"/>
    </source>
</evidence>
<dbReference type="EMBL" id="JAPHNL010000057">
    <property type="protein sequence ID" value="MCX3059563.1"/>
    <property type="molecule type" value="Genomic_DNA"/>
</dbReference>
<reference evidence="1" key="1">
    <citation type="submission" date="2022-10" db="EMBL/GenBank/DDBJ databases">
        <title>Streptomyces beihaiensis sp. nov., a chitin degrading actinobacterium, isolated from shrimp pond soil.</title>
        <authorList>
            <person name="Xie J."/>
            <person name="Shen N."/>
        </authorList>
    </citation>
    <scope>NUCLEOTIDE SEQUENCE</scope>
    <source>
        <strain evidence="1">GXMU-J5</strain>
    </source>
</reference>